<gene>
    <name evidence="7" type="ORF">SR187_2485</name>
</gene>
<dbReference type="Proteomes" id="UP000269331">
    <property type="component" value="Chromosome"/>
</dbReference>
<dbReference type="GO" id="GO:0004040">
    <property type="term" value="F:amidase activity"/>
    <property type="evidence" value="ECO:0007669"/>
    <property type="project" value="InterPro"/>
</dbReference>
<dbReference type="OrthoDB" id="2195126at2"/>
<dbReference type="AlphaFoldDB" id="A0A2Z5TL67"/>
<evidence type="ECO:0000256" key="5">
    <source>
        <dbReference type="ARBA" id="ARBA00022807"/>
    </source>
</evidence>
<comment type="similarity">
    <text evidence="1">Belongs to the peptidase C40 family.</text>
</comment>
<keyword evidence="3" id="KW-0645">Protease</keyword>
<dbReference type="GO" id="GO:0008234">
    <property type="term" value="F:cysteine-type peptidase activity"/>
    <property type="evidence" value="ECO:0007669"/>
    <property type="project" value="UniProtKB-KW"/>
</dbReference>
<dbReference type="SMART" id="SM00047">
    <property type="entry name" value="LYZ2"/>
    <property type="match status" value="1"/>
</dbReference>
<keyword evidence="4" id="KW-0378">Hydrolase</keyword>
<evidence type="ECO:0000313" key="8">
    <source>
        <dbReference type="Proteomes" id="UP000269331"/>
    </source>
</evidence>
<dbReference type="EMBL" id="AP018400">
    <property type="protein sequence ID" value="BBA92106.1"/>
    <property type="molecule type" value="Genomic_DNA"/>
</dbReference>
<dbReference type="PROSITE" id="PS51935">
    <property type="entry name" value="NLPC_P60"/>
    <property type="match status" value="1"/>
</dbReference>
<comment type="similarity">
    <text evidence="2">Belongs to the glycosyl hydrolase 73 family.</text>
</comment>
<dbReference type="RefSeq" id="WP_120171396.1">
    <property type="nucleotide sequence ID" value="NZ_AP018400.1"/>
</dbReference>
<dbReference type="InterPro" id="IPR002901">
    <property type="entry name" value="MGlyc_endo_b_GlcNAc-like_dom"/>
</dbReference>
<dbReference type="SMART" id="SM01095">
    <property type="entry name" value="Cpl-7"/>
    <property type="match status" value="1"/>
</dbReference>
<dbReference type="Pfam" id="PF05382">
    <property type="entry name" value="Amidase_5"/>
    <property type="match status" value="1"/>
</dbReference>
<dbReference type="SUPFAM" id="SSF54001">
    <property type="entry name" value="Cysteine proteinases"/>
    <property type="match status" value="1"/>
</dbReference>
<feature type="domain" description="NlpC/P60" evidence="6">
    <location>
        <begin position="2"/>
        <end position="142"/>
    </location>
</feature>
<dbReference type="KEGG" id="srq:SR187_2485"/>
<evidence type="ECO:0000256" key="4">
    <source>
        <dbReference type="ARBA" id="ARBA00022801"/>
    </source>
</evidence>
<name>A0A2Z5TL67_9STRE</name>
<dbReference type="GeneID" id="52229069"/>
<dbReference type="InterPro" id="IPR038765">
    <property type="entry name" value="Papain-like_cys_pep_sf"/>
</dbReference>
<evidence type="ECO:0000313" key="7">
    <source>
        <dbReference type="EMBL" id="BBA92106.1"/>
    </source>
</evidence>
<accession>A0A2Z5TL67</accession>
<dbReference type="InterPro" id="IPR008044">
    <property type="entry name" value="Phage_lysin"/>
</dbReference>
<proteinExistence type="inferred from homology"/>
<organism evidence="7 8">
    <name type="scientific">Streptococcus ruminantium</name>
    <dbReference type="NCBI Taxonomy" id="1917441"/>
    <lineage>
        <taxon>Bacteria</taxon>
        <taxon>Bacillati</taxon>
        <taxon>Bacillota</taxon>
        <taxon>Bacilli</taxon>
        <taxon>Lactobacillales</taxon>
        <taxon>Streptococcaceae</taxon>
        <taxon>Streptococcus</taxon>
    </lineage>
</organism>
<reference evidence="7 8" key="1">
    <citation type="journal article" date="2018" name="Genome Biol. Evol.">
        <title>Complete Genome Sequence of Streptococcus ruminantium sp. nov. GUT-187T (=DSM 104980T =JCM 31869T), the Type Strain of S. ruminantium, and Comparison with Genome Sequences of Streptococcus suis Strains.</title>
        <authorList>
            <person name="Tohya M."/>
            <person name="Sekizaki T."/>
            <person name="Miyoshi-Akiyama T."/>
        </authorList>
    </citation>
    <scope>NUCLEOTIDE SEQUENCE [LARGE SCALE GENOMIC DNA]</scope>
    <source>
        <strain evidence="7 8">GUT187T</strain>
    </source>
</reference>
<protein>
    <submittedName>
        <fullName evidence="7">Holin</fullName>
    </submittedName>
</protein>
<dbReference type="GO" id="GO:0006508">
    <property type="term" value="P:proteolysis"/>
    <property type="evidence" value="ECO:0007669"/>
    <property type="project" value="UniProtKB-KW"/>
</dbReference>
<dbReference type="InterPro" id="IPR013168">
    <property type="entry name" value="Cpl_7_lyso_C"/>
</dbReference>
<evidence type="ECO:0000256" key="3">
    <source>
        <dbReference type="ARBA" id="ARBA00022670"/>
    </source>
</evidence>
<evidence type="ECO:0000256" key="1">
    <source>
        <dbReference type="ARBA" id="ARBA00007074"/>
    </source>
</evidence>
<evidence type="ECO:0000256" key="2">
    <source>
        <dbReference type="ARBA" id="ARBA00010266"/>
    </source>
</evidence>
<dbReference type="Pfam" id="PF08230">
    <property type="entry name" value="CW_7"/>
    <property type="match status" value="1"/>
</dbReference>
<dbReference type="Gene3D" id="3.90.1720.10">
    <property type="entry name" value="endopeptidase domain like (from Nostoc punctiforme)"/>
    <property type="match status" value="1"/>
</dbReference>
<sequence length="412" mass="45246">MGIDFETSIRWMMDRVGRVTYSMDYRNGPDSYDCSSAVYYALTAGGAISAGWAVNTEYEHDWLMNNGFELVAENTAWDAKCGDIFIWGRRGESAGAGGHTGIFVDGDNIIHCNYAHNGISVNEHDATWSYAGRPYYYVYRLKDQSETTTSNQETDEELAQEVIAGLHGFGEERKYSLGSRYDAVQAKVNEILNGGPNAAEESPVVQLKEDGDLSFNGAILKKSILDTILKKCAEYDILPSYAITVLHFEGLWGASAIGKADNNWGGMTMNSDVDTIQRPSGVTVTRGIARPSNEGGYYMHYATIEDFLTDWFYLLRAGGSYKVSGAKTFSEAVKGMFQVGGAVYDYAAAGYDNYLVGMASRLKAIEAENGSLEKFDTVADIGNSSRDQIDVNIEGIEVIINGITYKLEKKPV</sequence>
<dbReference type="InterPro" id="IPR000064">
    <property type="entry name" value="NLP_P60_dom"/>
</dbReference>
<dbReference type="Gene3D" id="1.10.530.10">
    <property type="match status" value="1"/>
</dbReference>
<keyword evidence="5" id="KW-0788">Thiol protease</keyword>
<evidence type="ECO:0000259" key="6">
    <source>
        <dbReference type="PROSITE" id="PS51935"/>
    </source>
</evidence>